<comment type="caution">
    <text evidence="1">The sequence shown here is derived from an EMBL/GenBank/DDBJ whole genome shotgun (WGS) entry which is preliminary data.</text>
</comment>
<keyword evidence="2" id="KW-1185">Reference proteome</keyword>
<dbReference type="AlphaFoldDB" id="A0A0R3JT61"/>
<dbReference type="SUPFAM" id="SSF51998">
    <property type="entry name" value="PFL-like glycyl radical enzymes"/>
    <property type="match status" value="1"/>
</dbReference>
<dbReference type="Gene3D" id="3.20.70.20">
    <property type="match status" value="1"/>
</dbReference>
<dbReference type="OrthoDB" id="6189458at2"/>
<gene>
    <name evidence="1" type="ORF">ABG79_02027</name>
</gene>
<dbReference type="PIRSF" id="PIRSF028991">
    <property type="entry name" value="Glycl_rad_HI0521_prd"/>
    <property type="match status" value="1"/>
</dbReference>
<accession>A0A0R3JT61</accession>
<proteinExistence type="predicted"/>
<dbReference type="RefSeq" id="WP_057979341.1">
    <property type="nucleotide sequence ID" value="NZ_LKHP01000014.1"/>
</dbReference>
<dbReference type="STRING" id="908809.ABG79_02027"/>
<name>A0A0R3JT61_CALMK</name>
<dbReference type="NCBIfam" id="TIGR04040">
    <property type="entry name" value="glycyl_YjjI"/>
    <property type="match status" value="1"/>
</dbReference>
<evidence type="ECO:0000313" key="2">
    <source>
        <dbReference type="Proteomes" id="UP000052015"/>
    </source>
</evidence>
<dbReference type="EMBL" id="LKHP01000014">
    <property type="protein sequence ID" value="KRQ86186.1"/>
    <property type="molecule type" value="Genomic_DNA"/>
</dbReference>
<dbReference type="Proteomes" id="UP000052015">
    <property type="component" value="Unassembled WGS sequence"/>
</dbReference>
<organism evidence="1 2">
    <name type="scientific">Caloramator mitchellensis</name>
    <dbReference type="NCBI Taxonomy" id="908809"/>
    <lineage>
        <taxon>Bacteria</taxon>
        <taxon>Bacillati</taxon>
        <taxon>Bacillota</taxon>
        <taxon>Clostridia</taxon>
        <taxon>Eubacteriales</taxon>
        <taxon>Clostridiaceae</taxon>
        <taxon>Caloramator</taxon>
    </lineage>
</organism>
<sequence>MNNILSIIKDITLTYQQKVVSLARAAEKTLDVLKISDEVKKLKKEGVICDLNEGHAPYRPRYIVVDFEKFMRQGSRFLRLEPPKDIWEATNNLLILYKHIPSITTFPVYIGNIDYLLEPFIKDEDESYRAIKLFLNHIDRTITDSFCHANIGPKRTKAGELIIKASSELQNAVPNITLKYSSETDEEYAIKAILTSLDTAKPSFANHEMFLRDLGENYAIASCYNGLPIGGGSFTLVRLNLAALAKKAKDENDFIEYVLPYAVKNMAEYMDERIRFLVEESNFFETSFLVKEGLINQDRFTAMFGMFGLAECVNHFIKSDNAFDRFGHGEYANELGLRIIQKLDEEVKKHKNKYCKFSNENFLLHAQVGIDTDKNISPGCRIPIGEEPELPMHLLQSAPFHKYFPSGIGDVFSFDITAKENPEFILDIIKGSFYKGLRYISFYANDSDVVRITGYLVKRSDMEKLEKGEAVYNDAVVLGLGSVKNQRVLERKVREI</sequence>
<dbReference type="PATRIC" id="fig|908809.3.peg.2027"/>
<protein>
    <recommendedName>
        <fullName evidence="3">Glycine radical enzyme, YjjI family</fullName>
    </recommendedName>
</protein>
<evidence type="ECO:0008006" key="3">
    <source>
        <dbReference type="Google" id="ProtNLM"/>
    </source>
</evidence>
<evidence type="ECO:0000313" key="1">
    <source>
        <dbReference type="EMBL" id="KRQ86186.1"/>
    </source>
</evidence>
<dbReference type="Pfam" id="PF11230">
    <property type="entry name" value="YjjI-like"/>
    <property type="match status" value="1"/>
</dbReference>
<dbReference type="InterPro" id="IPR016905">
    <property type="entry name" value="Glycyl_radical_YjjI-like"/>
</dbReference>
<reference evidence="1 2" key="1">
    <citation type="submission" date="2015-09" db="EMBL/GenBank/DDBJ databases">
        <title>Draft genome sequence of a Caloramator mitchellensis, a moderate thermophile from the Great Artesian Basin of Australia.</title>
        <authorList>
            <person name="Patel B.K."/>
        </authorList>
    </citation>
    <scope>NUCLEOTIDE SEQUENCE [LARGE SCALE GENOMIC DNA]</scope>
    <source>
        <strain evidence="1 2">VF08</strain>
    </source>
</reference>